<keyword evidence="3" id="KW-1185">Reference proteome</keyword>
<evidence type="ECO:0000256" key="1">
    <source>
        <dbReference type="SAM" id="MobiDB-lite"/>
    </source>
</evidence>
<evidence type="ECO:0000313" key="2">
    <source>
        <dbReference type="EMBL" id="GFS59980.1"/>
    </source>
</evidence>
<proteinExistence type="predicted"/>
<sequence>MSTTSHQIGQSDKHSVLKKTRGGTETSAIGENSICSTFSCRTCAEYSVAENLLKARHSAWLKGFRFRLEETDLRLELCYSNRDVTVKNIRPAGVESKESRKKSIFNISLVKPDLFPLDIPGPFRMVVLGSVW</sequence>
<dbReference type="Proteomes" id="UP000886998">
    <property type="component" value="Unassembled WGS sequence"/>
</dbReference>
<dbReference type="AlphaFoldDB" id="A0A8X6JD10"/>
<organism evidence="2 3">
    <name type="scientific">Trichonephila inaurata madagascariensis</name>
    <dbReference type="NCBI Taxonomy" id="2747483"/>
    <lineage>
        <taxon>Eukaryota</taxon>
        <taxon>Metazoa</taxon>
        <taxon>Ecdysozoa</taxon>
        <taxon>Arthropoda</taxon>
        <taxon>Chelicerata</taxon>
        <taxon>Arachnida</taxon>
        <taxon>Araneae</taxon>
        <taxon>Araneomorphae</taxon>
        <taxon>Entelegynae</taxon>
        <taxon>Araneoidea</taxon>
        <taxon>Nephilidae</taxon>
        <taxon>Trichonephila</taxon>
        <taxon>Trichonephila inaurata</taxon>
    </lineage>
</organism>
<name>A0A8X6JD10_9ARAC</name>
<evidence type="ECO:0000313" key="3">
    <source>
        <dbReference type="Proteomes" id="UP000886998"/>
    </source>
</evidence>
<comment type="caution">
    <text evidence="2">The sequence shown here is derived from an EMBL/GenBank/DDBJ whole genome shotgun (WGS) entry which is preliminary data.</text>
</comment>
<feature type="region of interest" description="Disordered" evidence="1">
    <location>
        <begin position="1"/>
        <end position="24"/>
    </location>
</feature>
<gene>
    <name evidence="2" type="ORF">TNIN_460471</name>
</gene>
<reference evidence="2" key="1">
    <citation type="submission" date="2020-08" db="EMBL/GenBank/DDBJ databases">
        <title>Multicomponent nature underlies the extraordinary mechanical properties of spider dragline silk.</title>
        <authorList>
            <person name="Kono N."/>
            <person name="Nakamura H."/>
            <person name="Mori M."/>
            <person name="Yoshida Y."/>
            <person name="Ohtoshi R."/>
            <person name="Malay A.D."/>
            <person name="Moran D.A.P."/>
            <person name="Tomita M."/>
            <person name="Numata K."/>
            <person name="Arakawa K."/>
        </authorList>
    </citation>
    <scope>NUCLEOTIDE SEQUENCE</scope>
</reference>
<accession>A0A8X6JD10</accession>
<dbReference type="EMBL" id="BMAV01027523">
    <property type="protein sequence ID" value="GFS59980.1"/>
    <property type="molecule type" value="Genomic_DNA"/>
</dbReference>
<protein>
    <submittedName>
        <fullName evidence="2">Uncharacterized protein</fullName>
    </submittedName>
</protein>
<feature type="compositionally biased region" description="Polar residues" evidence="1">
    <location>
        <begin position="1"/>
        <end position="10"/>
    </location>
</feature>